<sequence>MDLRAITYPGRLPVVADTTVCRVSRPSVPATMDGAFQKCAAPAPCGGRPAAASALLSTPAPENNERAPASAASARED</sequence>
<evidence type="ECO:0000313" key="2">
    <source>
        <dbReference type="EMBL" id="GBP68427.1"/>
    </source>
</evidence>
<name>A0A4C1Y1K0_EUMVA</name>
<dbReference type="EMBL" id="BGZK01001010">
    <property type="protein sequence ID" value="GBP68427.1"/>
    <property type="molecule type" value="Genomic_DNA"/>
</dbReference>
<dbReference type="AlphaFoldDB" id="A0A4C1Y1K0"/>
<organism evidence="2 3">
    <name type="scientific">Eumeta variegata</name>
    <name type="common">Bagworm moth</name>
    <name type="synonym">Eumeta japonica</name>
    <dbReference type="NCBI Taxonomy" id="151549"/>
    <lineage>
        <taxon>Eukaryota</taxon>
        <taxon>Metazoa</taxon>
        <taxon>Ecdysozoa</taxon>
        <taxon>Arthropoda</taxon>
        <taxon>Hexapoda</taxon>
        <taxon>Insecta</taxon>
        <taxon>Pterygota</taxon>
        <taxon>Neoptera</taxon>
        <taxon>Endopterygota</taxon>
        <taxon>Lepidoptera</taxon>
        <taxon>Glossata</taxon>
        <taxon>Ditrysia</taxon>
        <taxon>Tineoidea</taxon>
        <taxon>Psychidae</taxon>
        <taxon>Oiketicinae</taxon>
        <taxon>Eumeta</taxon>
    </lineage>
</organism>
<reference evidence="2 3" key="1">
    <citation type="journal article" date="2019" name="Commun. Biol.">
        <title>The bagworm genome reveals a unique fibroin gene that provides high tensile strength.</title>
        <authorList>
            <person name="Kono N."/>
            <person name="Nakamura H."/>
            <person name="Ohtoshi R."/>
            <person name="Tomita M."/>
            <person name="Numata K."/>
            <person name="Arakawa K."/>
        </authorList>
    </citation>
    <scope>NUCLEOTIDE SEQUENCE [LARGE SCALE GENOMIC DNA]</scope>
</reference>
<gene>
    <name evidence="2" type="ORF">EVAR_38664_1</name>
</gene>
<keyword evidence="3" id="KW-1185">Reference proteome</keyword>
<accession>A0A4C1Y1K0</accession>
<protein>
    <submittedName>
        <fullName evidence="2">Uncharacterized protein</fullName>
    </submittedName>
</protein>
<proteinExistence type="predicted"/>
<evidence type="ECO:0000313" key="3">
    <source>
        <dbReference type="Proteomes" id="UP000299102"/>
    </source>
</evidence>
<evidence type="ECO:0000256" key="1">
    <source>
        <dbReference type="SAM" id="MobiDB-lite"/>
    </source>
</evidence>
<dbReference type="Proteomes" id="UP000299102">
    <property type="component" value="Unassembled WGS sequence"/>
</dbReference>
<comment type="caution">
    <text evidence="2">The sequence shown here is derived from an EMBL/GenBank/DDBJ whole genome shotgun (WGS) entry which is preliminary data.</text>
</comment>
<feature type="region of interest" description="Disordered" evidence="1">
    <location>
        <begin position="56"/>
        <end position="77"/>
    </location>
</feature>